<sequence>MRWRGGAAVRRCGGAAVLRGSPRAPAGDCGGLRDGPRPPGSWRPAGQGNGAGAIRAGMSHPVRWGLSPLCPEAVRRCPGSRLDAVRKPSRDIREYFRFVQK</sequence>
<evidence type="ECO:0000313" key="3">
    <source>
        <dbReference type="Proteomes" id="UP000484988"/>
    </source>
</evidence>
<reference evidence="2 3" key="1">
    <citation type="submission" date="2020-02" db="EMBL/GenBank/DDBJ databases">
        <title>Whole Genome Shotgun Sequence of Streptomyces sp. strain CWH03.</title>
        <authorList>
            <person name="Dohra H."/>
            <person name="Kodani S."/>
            <person name="Yamamura H."/>
        </authorList>
    </citation>
    <scope>NUCLEOTIDE SEQUENCE [LARGE SCALE GENOMIC DNA]</scope>
    <source>
        <strain evidence="2 3">CWH03</strain>
    </source>
</reference>
<proteinExistence type="predicted"/>
<evidence type="ECO:0000256" key="1">
    <source>
        <dbReference type="SAM" id="MobiDB-lite"/>
    </source>
</evidence>
<feature type="region of interest" description="Disordered" evidence="1">
    <location>
        <begin position="20"/>
        <end position="56"/>
    </location>
</feature>
<name>A0A6A0AXM5_9ACTN</name>
<dbReference type="Proteomes" id="UP000484988">
    <property type="component" value="Unassembled WGS sequence"/>
</dbReference>
<dbReference type="EMBL" id="BLLG01000008">
    <property type="protein sequence ID" value="GFH37133.1"/>
    <property type="molecule type" value="Genomic_DNA"/>
</dbReference>
<accession>A0A6A0AXM5</accession>
<dbReference type="AlphaFoldDB" id="A0A6A0AXM5"/>
<protein>
    <submittedName>
        <fullName evidence="2">Uncharacterized protein</fullName>
    </submittedName>
</protein>
<comment type="caution">
    <text evidence="2">The sequence shown here is derived from an EMBL/GenBank/DDBJ whole genome shotgun (WGS) entry which is preliminary data.</text>
</comment>
<evidence type="ECO:0000313" key="2">
    <source>
        <dbReference type="EMBL" id="GFH37133.1"/>
    </source>
</evidence>
<keyword evidence="3" id="KW-1185">Reference proteome</keyword>
<organism evidence="2 3">
    <name type="scientific">Streptomyces pacificus</name>
    <dbReference type="NCBI Taxonomy" id="2705029"/>
    <lineage>
        <taxon>Bacteria</taxon>
        <taxon>Bacillati</taxon>
        <taxon>Actinomycetota</taxon>
        <taxon>Actinomycetes</taxon>
        <taxon>Kitasatosporales</taxon>
        <taxon>Streptomycetaceae</taxon>
        <taxon>Streptomyces</taxon>
    </lineage>
</organism>
<gene>
    <name evidence="2" type="ORF">SCWH03_33670</name>
</gene>